<reference evidence="1" key="2">
    <citation type="journal article" date="2011" name="Genome Biol. Evol.">
        <title>Structural and content diversity of mitochondrial genome in beet: a comparative genomic analysis.</title>
        <authorList>
            <person name="Darracq A."/>
            <person name="Varre J.S."/>
            <person name="Marechal-Drouard L."/>
            <person name="Courseaux A."/>
            <person name="Saumitou-Laprade P."/>
            <person name="Oztas S."/>
            <person name="Vacherie B."/>
            <person name="Barbe V.and.Touzet.P."/>
        </authorList>
    </citation>
    <scope>NUCLEOTIDE SEQUENCE</scope>
</reference>
<dbReference type="EMBL" id="FP885876">
    <property type="protein sequence ID" value="CBJ23358.1"/>
    <property type="molecule type" value="Genomic_DNA"/>
</dbReference>
<dbReference type="GeneID" id="10220751"/>
<dbReference type="RefSeq" id="YP_004222278.1">
    <property type="nucleotide sequence ID" value="NC_015099.1"/>
</dbReference>
<dbReference type="AlphaFoldDB" id="E6ZE85"/>
<keyword evidence="1" id="KW-0496">Mitochondrion</keyword>
<geneLocation type="mitochondrion" evidence="1"/>
<evidence type="ECO:0000313" key="1">
    <source>
        <dbReference type="EMBL" id="CBJ14100.1"/>
    </source>
</evidence>
<dbReference type="EMBL" id="FQ014226">
    <property type="protein sequence ID" value="CBL52044.1"/>
    <property type="molecule type" value="Genomic_DNA"/>
</dbReference>
<accession>E6ZE85</accession>
<dbReference type="EMBL" id="FP885834">
    <property type="protein sequence ID" value="CBJ14100.1"/>
    <property type="molecule type" value="Genomic_DNA"/>
</dbReference>
<protein>
    <submittedName>
        <fullName evidence="2">Uncharacterized protein orf115a</fullName>
    </submittedName>
</protein>
<reference evidence="1" key="1">
    <citation type="submission" date="2010-11" db="EMBL/GenBank/DDBJ databases">
        <authorList>
            <person name="Genoscope - CEA"/>
        </authorList>
    </citation>
    <scope>NUCLEOTIDE SEQUENCE</scope>
</reference>
<dbReference type="EMBL" id="FP885845">
    <property type="protein sequence ID" value="CBJ17509.1"/>
    <property type="molecule type" value="Genomic_DNA"/>
</dbReference>
<organism evidence="1">
    <name type="scientific">Beta vulgaris subsp. maritima</name>
    <name type="common">Sea beet</name>
    <name type="synonym">Beta maritima</name>
    <dbReference type="NCBI Taxonomy" id="350892"/>
    <lineage>
        <taxon>Eukaryota</taxon>
        <taxon>Viridiplantae</taxon>
        <taxon>Streptophyta</taxon>
        <taxon>Embryophyta</taxon>
        <taxon>Tracheophyta</taxon>
        <taxon>Spermatophyta</taxon>
        <taxon>Magnoliopsida</taxon>
        <taxon>eudicotyledons</taxon>
        <taxon>Gunneridae</taxon>
        <taxon>Pentapetalae</taxon>
        <taxon>Caryophyllales</taxon>
        <taxon>Chenopodiaceae</taxon>
        <taxon>Betoideae</taxon>
        <taxon>Beta</taxon>
    </lineage>
</organism>
<evidence type="ECO:0000313" key="2">
    <source>
        <dbReference type="EMBL" id="CBJ23358.1"/>
    </source>
</evidence>
<gene>
    <name evidence="1" type="primary">orf115a</name>
</gene>
<proteinExistence type="predicted"/>
<name>E6ZE85_BETVM</name>
<sequence length="115" mass="13018">MANSSLSKSCLPQFCSQRINSYCLDYDYSILHLGTKEKRLSVQASCPEGTAPYYELQQFLAWASYHHFYIRYAIYSYELVITPQSTRPEGSKQSRLTLNSSPAPIAIESFSFPAG</sequence>